<dbReference type="GO" id="GO:0004843">
    <property type="term" value="F:cysteine-type deubiquitinase activity"/>
    <property type="evidence" value="ECO:0007669"/>
    <property type="project" value="UniProtKB-EC"/>
</dbReference>
<dbReference type="PROSITE" id="PS51283">
    <property type="entry name" value="DUSP"/>
    <property type="match status" value="1"/>
</dbReference>
<evidence type="ECO:0000313" key="3">
    <source>
        <dbReference type="EMBL" id="CAC5395601.1"/>
    </source>
</evidence>
<feature type="region of interest" description="Disordered" evidence="1">
    <location>
        <begin position="93"/>
        <end position="157"/>
    </location>
</feature>
<gene>
    <name evidence="3" type="ORF">MCOR_30257</name>
</gene>
<dbReference type="EMBL" id="CACVKT020005553">
    <property type="protein sequence ID" value="CAC5395601.1"/>
    <property type="molecule type" value="Genomic_DNA"/>
</dbReference>
<keyword evidence="3" id="KW-0378">Hydrolase</keyword>
<dbReference type="SMART" id="SM00695">
    <property type="entry name" value="DUSP"/>
    <property type="match status" value="1"/>
</dbReference>
<evidence type="ECO:0000259" key="2">
    <source>
        <dbReference type="PROSITE" id="PS51283"/>
    </source>
</evidence>
<dbReference type="Pfam" id="PF06337">
    <property type="entry name" value="DUSP"/>
    <property type="match status" value="1"/>
</dbReference>
<keyword evidence="4" id="KW-1185">Reference proteome</keyword>
<protein>
    <submittedName>
        <fullName evidence="3">USP20_33</fullName>
        <ecNumber evidence="3">3.4.19.12</ecNumber>
    </submittedName>
</protein>
<dbReference type="AlphaFoldDB" id="A0A6J8CIQ2"/>
<dbReference type="Proteomes" id="UP000507470">
    <property type="component" value="Unassembled WGS sequence"/>
</dbReference>
<accession>A0A6J8CIQ2</accession>
<feature type="compositionally biased region" description="Low complexity" evidence="1">
    <location>
        <begin position="101"/>
        <end position="121"/>
    </location>
</feature>
<dbReference type="EC" id="3.4.19.12" evidence="3"/>
<evidence type="ECO:0000313" key="4">
    <source>
        <dbReference type="Proteomes" id="UP000507470"/>
    </source>
</evidence>
<dbReference type="SUPFAM" id="SSF143791">
    <property type="entry name" value="DUSP-like"/>
    <property type="match status" value="1"/>
</dbReference>
<sequence>METFIDLNEKFKDEDNPNVLYAISMSWFKEWENFVRGKMDTPPGQIDNSRITNNKQGQMTLKVNSDHGQLSEEMWKFLFNIYGGGPELVIKQQTPSPVKTARSASPVRSSCSSPVTRSASVDSKTSRSKDSGIESSSQRSESSVKEEISELTVQNES</sequence>
<dbReference type="OrthoDB" id="73004at2759"/>
<dbReference type="InterPro" id="IPR006615">
    <property type="entry name" value="Pept_C19_DUSP"/>
</dbReference>
<organism evidence="3 4">
    <name type="scientific">Mytilus coruscus</name>
    <name type="common">Sea mussel</name>
    <dbReference type="NCBI Taxonomy" id="42192"/>
    <lineage>
        <taxon>Eukaryota</taxon>
        <taxon>Metazoa</taxon>
        <taxon>Spiralia</taxon>
        <taxon>Lophotrochozoa</taxon>
        <taxon>Mollusca</taxon>
        <taxon>Bivalvia</taxon>
        <taxon>Autobranchia</taxon>
        <taxon>Pteriomorphia</taxon>
        <taxon>Mytilida</taxon>
        <taxon>Mytiloidea</taxon>
        <taxon>Mytilidae</taxon>
        <taxon>Mytilinae</taxon>
        <taxon>Mytilus</taxon>
    </lineage>
</organism>
<reference evidence="3 4" key="1">
    <citation type="submission" date="2020-06" db="EMBL/GenBank/DDBJ databases">
        <authorList>
            <person name="Li R."/>
            <person name="Bekaert M."/>
        </authorList>
    </citation>
    <scope>NUCLEOTIDE SEQUENCE [LARGE SCALE GENOMIC DNA]</scope>
    <source>
        <strain evidence="4">wild</strain>
    </source>
</reference>
<dbReference type="Gene3D" id="3.30.2230.10">
    <property type="entry name" value="DUSP-like"/>
    <property type="match status" value="1"/>
</dbReference>
<feature type="domain" description="DUSP" evidence="2">
    <location>
        <begin position="1"/>
        <end position="94"/>
    </location>
</feature>
<proteinExistence type="predicted"/>
<name>A0A6J8CIQ2_MYTCO</name>
<dbReference type="InterPro" id="IPR035927">
    <property type="entry name" value="DUSP-like_sf"/>
</dbReference>
<evidence type="ECO:0000256" key="1">
    <source>
        <dbReference type="SAM" id="MobiDB-lite"/>
    </source>
</evidence>